<sequence length="114" mass="13365">MVRQATAEGRLFSRVRVVSLPLSDYIHFGMWVAGFTREAGDDIRYVTREQAVELPQYDYWLFDSRKLVKMHFGDDGRFAHGEVIEDPAVVVEHNYWRDAAKHYATIRDEFVARL</sequence>
<evidence type="ECO:0000259" key="1">
    <source>
        <dbReference type="Pfam" id="PF21806"/>
    </source>
</evidence>
<protein>
    <recommendedName>
        <fullName evidence="1">DUF6879 domain-containing protein</fullName>
    </recommendedName>
</protein>
<gene>
    <name evidence="2" type="ORF">SK803_36050</name>
</gene>
<name>A0ABU4TBV4_9PSEU</name>
<comment type="caution">
    <text evidence="2">The sequence shown here is derived from an EMBL/GenBank/DDBJ whole genome shotgun (WGS) entry which is preliminary data.</text>
</comment>
<keyword evidence="3" id="KW-1185">Reference proteome</keyword>
<dbReference type="EMBL" id="JAXAVW010000037">
    <property type="protein sequence ID" value="MDX8035646.1"/>
    <property type="molecule type" value="Genomic_DNA"/>
</dbReference>
<reference evidence="2 3" key="1">
    <citation type="submission" date="2023-11" db="EMBL/GenBank/DDBJ databases">
        <title>Lentzea sokolovensis, sp. nov., Lentzea kristufkii, sp. nov., and Lentzea miocenensis, sp. nov., rare actinobacteria from Sokolov Coal Basin, Miocene lacustrine sediment, Czech Republic.</title>
        <authorList>
            <person name="Lara A."/>
            <person name="Kotroba L."/>
            <person name="Nouioui I."/>
            <person name="Neumann-Schaal M."/>
            <person name="Mast Y."/>
            <person name="Chronakova A."/>
        </authorList>
    </citation>
    <scope>NUCLEOTIDE SEQUENCE [LARGE SCALE GENOMIC DNA]</scope>
    <source>
        <strain evidence="2 3">BCCO 10_0856</strain>
    </source>
</reference>
<feature type="domain" description="DUF6879" evidence="1">
    <location>
        <begin position="1"/>
        <end position="111"/>
    </location>
</feature>
<evidence type="ECO:0000313" key="2">
    <source>
        <dbReference type="EMBL" id="MDX8035646.1"/>
    </source>
</evidence>
<reference evidence="2 3" key="2">
    <citation type="submission" date="2023-11" db="EMBL/GenBank/DDBJ databases">
        <authorList>
            <person name="Lara A.C."/>
            <person name="Chronakova A."/>
        </authorList>
    </citation>
    <scope>NUCLEOTIDE SEQUENCE [LARGE SCALE GENOMIC DNA]</scope>
    <source>
        <strain evidence="2 3">BCCO 10_0856</strain>
    </source>
</reference>
<evidence type="ECO:0000313" key="3">
    <source>
        <dbReference type="Proteomes" id="UP001285521"/>
    </source>
</evidence>
<proteinExistence type="predicted"/>
<dbReference type="Pfam" id="PF21806">
    <property type="entry name" value="DUF6879"/>
    <property type="match status" value="1"/>
</dbReference>
<dbReference type="InterPro" id="IPR049244">
    <property type="entry name" value="DUF6879"/>
</dbReference>
<accession>A0ABU4TBV4</accession>
<dbReference type="Proteomes" id="UP001285521">
    <property type="component" value="Unassembled WGS sequence"/>
</dbReference>
<organism evidence="2 3">
    <name type="scientific">Lentzea miocenica</name>
    <dbReference type="NCBI Taxonomy" id="3095431"/>
    <lineage>
        <taxon>Bacteria</taxon>
        <taxon>Bacillati</taxon>
        <taxon>Actinomycetota</taxon>
        <taxon>Actinomycetes</taxon>
        <taxon>Pseudonocardiales</taxon>
        <taxon>Pseudonocardiaceae</taxon>
        <taxon>Lentzea</taxon>
    </lineage>
</organism>